<dbReference type="Gene3D" id="3.30.300.30">
    <property type="match status" value="1"/>
</dbReference>
<dbReference type="Pfam" id="PF00501">
    <property type="entry name" value="AMP-binding"/>
    <property type="match status" value="1"/>
</dbReference>
<dbReference type="GO" id="GO:0031956">
    <property type="term" value="F:medium-chain fatty acid-CoA ligase activity"/>
    <property type="evidence" value="ECO:0007669"/>
    <property type="project" value="TreeGrafter"/>
</dbReference>
<dbReference type="AlphaFoldDB" id="A0A6G6WLI5"/>
<dbReference type="PROSITE" id="PS00455">
    <property type="entry name" value="AMP_BINDING"/>
    <property type="match status" value="1"/>
</dbReference>
<dbReference type="SUPFAM" id="SSF56801">
    <property type="entry name" value="Acetyl-CoA synthetase-like"/>
    <property type="match status" value="1"/>
</dbReference>
<evidence type="ECO:0000313" key="6">
    <source>
        <dbReference type="Proteomes" id="UP000502996"/>
    </source>
</evidence>
<dbReference type="Pfam" id="PF13193">
    <property type="entry name" value="AMP-binding_C"/>
    <property type="match status" value="1"/>
</dbReference>
<keyword evidence="2" id="KW-0436">Ligase</keyword>
<protein>
    <submittedName>
        <fullName evidence="5">AMP-binding protein</fullName>
    </submittedName>
</protein>
<dbReference type="InterPro" id="IPR020845">
    <property type="entry name" value="AMP-binding_CS"/>
</dbReference>
<dbReference type="EMBL" id="CP049257">
    <property type="protein sequence ID" value="QIG46094.1"/>
    <property type="molecule type" value="Genomic_DNA"/>
</dbReference>
<accession>A0A6G6WLI5</accession>
<gene>
    <name evidence="5" type="ORF">G5V58_19360</name>
</gene>
<dbReference type="PANTHER" id="PTHR43201:SF5">
    <property type="entry name" value="MEDIUM-CHAIN ACYL-COA LIGASE ACSF2, MITOCHONDRIAL"/>
    <property type="match status" value="1"/>
</dbReference>
<dbReference type="PANTHER" id="PTHR43201">
    <property type="entry name" value="ACYL-COA SYNTHETASE"/>
    <property type="match status" value="1"/>
</dbReference>
<evidence type="ECO:0000259" key="3">
    <source>
        <dbReference type="Pfam" id="PF00501"/>
    </source>
</evidence>
<dbReference type="KEGG" id="nano:G5V58_19360"/>
<dbReference type="InterPro" id="IPR042099">
    <property type="entry name" value="ANL_N_sf"/>
</dbReference>
<evidence type="ECO:0000259" key="4">
    <source>
        <dbReference type="Pfam" id="PF13193"/>
    </source>
</evidence>
<dbReference type="GO" id="GO:0006631">
    <property type="term" value="P:fatty acid metabolic process"/>
    <property type="evidence" value="ECO:0007669"/>
    <property type="project" value="TreeGrafter"/>
</dbReference>
<comment type="similarity">
    <text evidence="1">Belongs to the ATP-dependent AMP-binding enzyme family.</text>
</comment>
<evidence type="ECO:0000256" key="2">
    <source>
        <dbReference type="ARBA" id="ARBA00022598"/>
    </source>
</evidence>
<reference evidence="5 6" key="1">
    <citation type="submission" date="2020-02" db="EMBL/GenBank/DDBJ databases">
        <title>Full genome sequence of Nocardioides sp. R-3366.</title>
        <authorList>
            <person name="Im W.-T."/>
        </authorList>
    </citation>
    <scope>NUCLEOTIDE SEQUENCE [LARGE SCALE GENOMIC DNA]</scope>
    <source>
        <strain evidence="5 6">R-3366</strain>
    </source>
</reference>
<dbReference type="NCBIfam" id="NF006182">
    <property type="entry name" value="PRK08316.1"/>
    <property type="match status" value="1"/>
</dbReference>
<dbReference type="Gene3D" id="3.40.50.12780">
    <property type="entry name" value="N-terminal domain of ligase-like"/>
    <property type="match status" value="1"/>
</dbReference>
<dbReference type="InterPro" id="IPR045851">
    <property type="entry name" value="AMP-bd_C_sf"/>
</dbReference>
<organism evidence="5 6">
    <name type="scientific">Nocardioides anomalus</name>
    <dbReference type="NCBI Taxonomy" id="2712223"/>
    <lineage>
        <taxon>Bacteria</taxon>
        <taxon>Bacillati</taxon>
        <taxon>Actinomycetota</taxon>
        <taxon>Actinomycetes</taxon>
        <taxon>Propionibacteriales</taxon>
        <taxon>Nocardioidaceae</taxon>
        <taxon>Nocardioides</taxon>
    </lineage>
</organism>
<sequence>MAPRFGEVDTSQLVATARSQSLGDLPRRSARRYPDKLAVVDGDVRLTFAELDAVVDRAAAAMAEAGLVKGDRLALLCHNSWQFAVLVFATARIGVVLVPVNFMLGADEVAFILDHSGARAFVVEDALVATADAALASTGEGTVTTRRVVRLGETEAPQDWPDLQEWLDHEGTPPQVLVGDDDPVRMMFTSGTESRPKGALLTSRSLLWQYATCAIDGEYSPDDVDVHSLPLYHCAQLDVFLGPDVWIGATSVILRGPDPATVLAAIEEHGANRFFAPPTVWIGLLRHPGFDDADLATLTKGYYGASPMPVEVLKEMQQRLPDVRLWNFYGQTEMSPLATSLGPDEQLSHAGSAGRASLNVETRIVDDEDREVAQGEVGEIVHRSPHATLGYHRDEEKTRESFRGGWFHSGDLGYVDETGHLYVVDRKKDMIKTGGENVASREVEEAIYRLDGVAEVAVFGVSHPRWVEAVVAAVVPKAGATLTPEAVLEHARSVLAGYKTPKYVVLVDALPKNPSGKIVKRDLRDEHAGIADGG</sequence>
<keyword evidence="6" id="KW-1185">Reference proteome</keyword>
<dbReference type="CDD" id="cd17631">
    <property type="entry name" value="FACL_FadD13-like"/>
    <property type="match status" value="1"/>
</dbReference>
<evidence type="ECO:0000256" key="1">
    <source>
        <dbReference type="ARBA" id="ARBA00006432"/>
    </source>
</evidence>
<feature type="domain" description="AMP-binding enzyme C-terminal" evidence="4">
    <location>
        <begin position="442"/>
        <end position="517"/>
    </location>
</feature>
<name>A0A6G6WLI5_9ACTN</name>
<dbReference type="InterPro" id="IPR000873">
    <property type="entry name" value="AMP-dep_synth/lig_dom"/>
</dbReference>
<feature type="domain" description="AMP-dependent synthetase/ligase" evidence="3">
    <location>
        <begin position="27"/>
        <end position="392"/>
    </location>
</feature>
<dbReference type="Proteomes" id="UP000502996">
    <property type="component" value="Chromosome"/>
</dbReference>
<evidence type="ECO:0000313" key="5">
    <source>
        <dbReference type="EMBL" id="QIG46094.1"/>
    </source>
</evidence>
<dbReference type="InterPro" id="IPR025110">
    <property type="entry name" value="AMP-bd_C"/>
</dbReference>
<proteinExistence type="inferred from homology"/>